<dbReference type="EMBL" id="DRND01000057">
    <property type="protein sequence ID" value="HFC46367.1"/>
    <property type="molecule type" value="Genomic_DNA"/>
</dbReference>
<organism evidence="10">
    <name type="scientific">Dissulfuribacter thermophilus</name>
    <dbReference type="NCBI Taxonomy" id="1156395"/>
    <lineage>
        <taxon>Bacteria</taxon>
        <taxon>Pseudomonadati</taxon>
        <taxon>Thermodesulfobacteriota</taxon>
        <taxon>Dissulfuribacteria</taxon>
        <taxon>Dissulfuribacterales</taxon>
        <taxon>Dissulfuribacteraceae</taxon>
        <taxon>Dissulfuribacter</taxon>
    </lineage>
</organism>
<dbReference type="SUPFAM" id="SSF53790">
    <property type="entry name" value="Tetrapyrrole methylase"/>
    <property type="match status" value="1"/>
</dbReference>
<protein>
    <recommendedName>
        <fullName evidence="2">uroporphyrinogen-III C-methyltransferase</fullName>
        <ecNumber evidence="2">2.1.1.107</ecNumber>
    </recommendedName>
</protein>
<dbReference type="InterPro" id="IPR003043">
    <property type="entry name" value="Uropor_MeTrfase_CS"/>
</dbReference>
<dbReference type="InterPro" id="IPR006366">
    <property type="entry name" value="CobA/CysG_C"/>
</dbReference>
<dbReference type="Proteomes" id="UP000885797">
    <property type="component" value="Unassembled WGS sequence"/>
</dbReference>
<dbReference type="Gene3D" id="3.30.950.10">
    <property type="entry name" value="Methyltransferase, Cobalt-precorrin-4 Transmethylase, Domain 2"/>
    <property type="match status" value="1"/>
</dbReference>
<dbReference type="NCBIfam" id="TIGR01469">
    <property type="entry name" value="cobA_cysG_Cterm"/>
    <property type="match status" value="1"/>
</dbReference>
<keyword evidence="5" id="KW-0949">S-adenosyl-L-methionine</keyword>
<dbReference type="Gene3D" id="3.40.1010.10">
    <property type="entry name" value="Cobalt-precorrin-4 Transmethylase, Domain 1"/>
    <property type="match status" value="1"/>
</dbReference>
<dbReference type="Pfam" id="PF00590">
    <property type="entry name" value="TP_methylase"/>
    <property type="match status" value="1"/>
</dbReference>
<comment type="pathway">
    <text evidence="7">Porphyrin-containing compound metabolism; siroheme biosynthesis; precorrin-2 from uroporphyrinogen III: step 1/1.</text>
</comment>
<evidence type="ECO:0000256" key="4">
    <source>
        <dbReference type="ARBA" id="ARBA00022679"/>
    </source>
</evidence>
<comment type="similarity">
    <text evidence="1 8">Belongs to the precorrin methyltransferase family.</text>
</comment>
<dbReference type="NCBIfam" id="NF004790">
    <property type="entry name" value="PRK06136.1"/>
    <property type="match status" value="1"/>
</dbReference>
<evidence type="ECO:0000256" key="1">
    <source>
        <dbReference type="ARBA" id="ARBA00005879"/>
    </source>
</evidence>
<evidence type="ECO:0000256" key="5">
    <source>
        <dbReference type="ARBA" id="ARBA00022691"/>
    </source>
</evidence>
<dbReference type="PANTHER" id="PTHR45790:SF3">
    <property type="entry name" value="S-ADENOSYL-L-METHIONINE-DEPENDENT UROPORPHYRINOGEN III METHYLTRANSFERASE, CHLOROPLASTIC"/>
    <property type="match status" value="1"/>
</dbReference>
<keyword evidence="4 8" id="KW-0808">Transferase</keyword>
<evidence type="ECO:0000256" key="7">
    <source>
        <dbReference type="ARBA" id="ARBA00025705"/>
    </source>
</evidence>
<dbReference type="InterPro" id="IPR050161">
    <property type="entry name" value="Siro_Cobalamin_biosynth"/>
</dbReference>
<keyword evidence="6" id="KW-0627">Porphyrin biosynthesis</keyword>
<dbReference type="GO" id="GO:0004851">
    <property type="term" value="F:uroporphyrin-III C-methyltransferase activity"/>
    <property type="evidence" value="ECO:0007669"/>
    <property type="project" value="UniProtKB-EC"/>
</dbReference>
<keyword evidence="3 8" id="KW-0489">Methyltransferase</keyword>
<sequence length="161" mass="17501">MKRNRERTGFVYLVGAGPGDPGLFTLKGKEVLEQADVVIYDRLANPRLLKYAPPDAEKIYVGKRTGRHTVDQEGINKIILEKAREGNLVVRLKGGDPFIFGRGGEEAQVLAKEGIPFEIVPGVTSAIAVPAYAGIPLTHRSYTASVAFITGHRSDEKDADV</sequence>
<dbReference type="InterPro" id="IPR035996">
    <property type="entry name" value="4pyrrol_Methylase_sf"/>
</dbReference>
<proteinExistence type="inferred from homology"/>
<dbReference type="AlphaFoldDB" id="A0A7V2SY37"/>
<dbReference type="UniPathway" id="UPA00262">
    <property type="reaction ID" value="UER00211"/>
</dbReference>
<name>A0A7V2SY37_9BACT</name>
<dbReference type="GO" id="GO:0032259">
    <property type="term" value="P:methylation"/>
    <property type="evidence" value="ECO:0007669"/>
    <property type="project" value="UniProtKB-KW"/>
</dbReference>
<dbReference type="PROSITE" id="PS00840">
    <property type="entry name" value="SUMT_2"/>
    <property type="match status" value="1"/>
</dbReference>
<dbReference type="InterPro" id="IPR014777">
    <property type="entry name" value="4pyrrole_Mease_sub1"/>
</dbReference>
<dbReference type="EC" id="2.1.1.107" evidence="2"/>
<evidence type="ECO:0000256" key="8">
    <source>
        <dbReference type="RuleBase" id="RU003960"/>
    </source>
</evidence>
<evidence type="ECO:0000313" key="10">
    <source>
        <dbReference type="EMBL" id="HFC46367.1"/>
    </source>
</evidence>
<evidence type="ECO:0000256" key="3">
    <source>
        <dbReference type="ARBA" id="ARBA00022603"/>
    </source>
</evidence>
<dbReference type="InterPro" id="IPR014776">
    <property type="entry name" value="4pyrrole_Mease_sub2"/>
</dbReference>
<dbReference type="GO" id="GO:0019354">
    <property type="term" value="P:siroheme biosynthetic process"/>
    <property type="evidence" value="ECO:0007669"/>
    <property type="project" value="UniProtKB-UniPathway"/>
</dbReference>
<feature type="non-terminal residue" evidence="10">
    <location>
        <position position="161"/>
    </location>
</feature>
<dbReference type="InterPro" id="IPR000878">
    <property type="entry name" value="4pyrrol_Mease"/>
</dbReference>
<evidence type="ECO:0000256" key="6">
    <source>
        <dbReference type="ARBA" id="ARBA00023244"/>
    </source>
</evidence>
<comment type="caution">
    <text evidence="10">The sequence shown here is derived from an EMBL/GenBank/DDBJ whole genome shotgun (WGS) entry which is preliminary data.</text>
</comment>
<evidence type="ECO:0000256" key="2">
    <source>
        <dbReference type="ARBA" id="ARBA00012162"/>
    </source>
</evidence>
<evidence type="ECO:0000259" key="9">
    <source>
        <dbReference type="Pfam" id="PF00590"/>
    </source>
</evidence>
<dbReference type="CDD" id="cd11642">
    <property type="entry name" value="SUMT"/>
    <property type="match status" value="1"/>
</dbReference>
<dbReference type="PANTHER" id="PTHR45790">
    <property type="entry name" value="SIROHEME SYNTHASE-RELATED"/>
    <property type="match status" value="1"/>
</dbReference>
<accession>A0A7V2SY37</accession>
<gene>
    <name evidence="10" type="primary">cobA</name>
    <name evidence="10" type="ORF">ENJ63_00620</name>
</gene>
<dbReference type="FunFam" id="3.40.1010.10:FF:000001">
    <property type="entry name" value="Siroheme synthase"/>
    <property type="match status" value="1"/>
</dbReference>
<reference evidence="10" key="1">
    <citation type="journal article" date="2020" name="mSystems">
        <title>Genome- and Community-Level Interaction Insights into Carbon Utilization and Element Cycling Functions of Hydrothermarchaeota in Hydrothermal Sediment.</title>
        <authorList>
            <person name="Zhou Z."/>
            <person name="Liu Y."/>
            <person name="Xu W."/>
            <person name="Pan J."/>
            <person name="Luo Z.H."/>
            <person name="Li M."/>
        </authorList>
    </citation>
    <scope>NUCLEOTIDE SEQUENCE [LARGE SCALE GENOMIC DNA]</scope>
    <source>
        <strain evidence="10">HyVt-503</strain>
    </source>
</reference>
<feature type="domain" description="Tetrapyrrole methylase" evidence="9">
    <location>
        <begin position="11"/>
        <end position="156"/>
    </location>
</feature>